<dbReference type="PROSITE" id="PS50106">
    <property type="entry name" value="PDZ"/>
    <property type="match status" value="1"/>
</dbReference>
<evidence type="ECO:0000313" key="7">
    <source>
        <dbReference type="EMBL" id="QDU62893.1"/>
    </source>
</evidence>
<proteinExistence type="inferred from homology"/>
<dbReference type="CDD" id="cd06782">
    <property type="entry name" value="cpPDZ_CPP-like"/>
    <property type="match status" value="1"/>
</dbReference>
<dbReference type="KEGG" id="knv:Pan216_37660"/>
<keyword evidence="2 5" id="KW-0645">Protease</keyword>
<protein>
    <submittedName>
        <fullName evidence="7">Putative CtpA-like serine protease</fullName>
        <ecNumber evidence="7">3.4.21.-</ecNumber>
    </submittedName>
</protein>
<dbReference type="AlphaFoldDB" id="A0A518B7G1"/>
<dbReference type="Gene3D" id="2.30.42.10">
    <property type="match status" value="1"/>
</dbReference>
<dbReference type="SUPFAM" id="SSF52096">
    <property type="entry name" value="ClpP/crotonase"/>
    <property type="match status" value="1"/>
</dbReference>
<keyword evidence="3 5" id="KW-0378">Hydrolase</keyword>
<dbReference type="InterPro" id="IPR005151">
    <property type="entry name" value="Tail-specific_protease"/>
</dbReference>
<dbReference type="CDD" id="cd07560">
    <property type="entry name" value="Peptidase_S41_CPP"/>
    <property type="match status" value="1"/>
</dbReference>
<evidence type="ECO:0000256" key="3">
    <source>
        <dbReference type="ARBA" id="ARBA00022801"/>
    </source>
</evidence>
<gene>
    <name evidence="7" type="ORF">Pan216_37660</name>
</gene>
<evidence type="ECO:0000256" key="5">
    <source>
        <dbReference type="RuleBase" id="RU004404"/>
    </source>
</evidence>
<dbReference type="Pfam" id="PF17820">
    <property type="entry name" value="PDZ_6"/>
    <property type="match status" value="1"/>
</dbReference>
<evidence type="ECO:0000256" key="1">
    <source>
        <dbReference type="ARBA" id="ARBA00009179"/>
    </source>
</evidence>
<dbReference type="EC" id="3.4.21.-" evidence="7"/>
<dbReference type="GO" id="GO:0004175">
    <property type="term" value="F:endopeptidase activity"/>
    <property type="evidence" value="ECO:0007669"/>
    <property type="project" value="TreeGrafter"/>
</dbReference>
<dbReference type="SMART" id="SM00245">
    <property type="entry name" value="TSPc"/>
    <property type="match status" value="1"/>
</dbReference>
<dbReference type="InterPro" id="IPR004447">
    <property type="entry name" value="Peptidase_S41A"/>
</dbReference>
<dbReference type="SUPFAM" id="SSF50156">
    <property type="entry name" value="PDZ domain-like"/>
    <property type="match status" value="1"/>
</dbReference>
<dbReference type="Gene3D" id="3.30.750.44">
    <property type="match status" value="1"/>
</dbReference>
<evidence type="ECO:0000256" key="4">
    <source>
        <dbReference type="ARBA" id="ARBA00022825"/>
    </source>
</evidence>
<comment type="similarity">
    <text evidence="1 5">Belongs to the peptidase S41A family.</text>
</comment>
<dbReference type="GO" id="GO:0007165">
    <property type="term" value="P:signal transduction"/>
    <property type="evidence" value="ECO:0007669"/>
    <property type="project" value="TreeGrafter"/>
</dbReference>
<dbReference type="NCBIfam" id="TIGR00225">
    <property type="entry name" value="prc"/>
    <property type="match status" value="1"/>
</dbReference>
<evidence type="ECO:0000313" key="8">
    <source>
        <dbReference type="Proteomes" id="UP000317093"/>
    </source>
</evidence>
<dbReference type="InterPro" id="IPR041489">
    <property type="entry name" value="PDZ_6"/>
</dbReference>
<accession>A0A518B7G1</accession>
<evidence type="ECO:0000259" key="6">
    <source>
        <dbReference type="PROSITE" id="PS50106"/>
    </source>
</evidence>
<keyword evidence="8" id="KW-1185">Reference proteome</keyword>
<keyword evidence="4 5" id="KW-0720">Serine protease</keyword>
<dbReference type="Gene3D" id="3.90.226.10">
    <property type="entry name" value="2-enoyl-CoA Hydratase, Chain A, domain 1"/>
    <property type="match status" value="1"/>
</dbReference>
<dbReference type="GO" id="GO:0008236">
    <property type="term" value="F:serine-type peptidase activity"/>
    <property type="evidence" value="ECO:0007669"/>
    <property type="project" value="UniProtKB-KW"/>
</dbReference>
<dbReference type="PANTHER" id="PTHR32060">
    <property type="entry name" value="TAIL-SPECIFIC PROTEASE"/>
    <property type="match status" value="1"/>
</dbReference>
<dbReference type="Pfam" id="PF03572">
    <property type="entry name" value="Peptidase_S41"/>
    <property type="match status" value="1"/>
</dbReference>
<dbReference type="InterPro" id="IPR029045">
    <property type="entry name" value="ClpP/crotonase-like_dom_sf"/>
</dbReference>
<dbReference type="InterPro" id="IPR001478">
    <property type="entry name" value="PDZ"/>
</dbReference>
<dbReference type="GO" id="GO:0006508">
    <property type="term" value="P:proteolysis"/>
    <property type="evidence" value="ECO:0007669"/>
    <property type="project" value="UniProtKB-KW"/>
</dbReference>
<dbReference type="Proteomes" id="UP000317093">
    <property type="component" value="Chromosome"/>
</dbReference>
<evidence type="ECO:0000256" key="2">
    <source>
        <dbReference type="ARBA" id="ARBA00022670"/>
    </source>
</evidence>
<dbReference type="EMBL" id="CP036279">
    <property type="protein sequence ID" value="QDU62893.1"/>
    <property type="molecule type" value="Genomic_DNA"/>
</dbReference>
<dbReference type="SMART" id="SM00228">
    <property type="entry name" value="PDZ"/>
    <property type="match status" value="1"/>
</dbReference>
<name>A0A518B7G1_9BACT</name>
<dbReference type="RefSeq" id="WP_145259958.1">
    <property type="nucleotide sequence ID" value="NZ_CP036279.1"/>
</dbReference>
<dbReference type="PANTHER" id="PTHR32060:SF30">
    <property type="entry name" value="CARBOXY-TERMINAL PROCESSING PROTEASE CTPA"/>
    <property type="match status" value="1"/>
</dbReference>
<reference evidence="7 8" key="1">
    <citation type="submission" date="2019-02" db="EMBL/GenBank/DDBJ databases">
        <title>Deep-cultivation of Planctomycetes and their phenomic and genomic characterization uncovers novel biology.</title>
        <authorList>
            <person name="Wiegand S."/>
            <person name="Jogler M."/>
            <person name="Boedeker C."/>
            <person name="Pinto D."/>
            <person name="Vollmers J."/>
            <person name="Rivas-Marin E."/>
            <person name="Kohn T."/>
            <person name="Peeters S.H."/>
            <person name="Heuer A."/>
            <person name="Rast P."/>
            <person name="Oberbeckmann S."/>
            <person name="Bunk B."/>
            <person name="Jeske O."/>
            <person name="Meyerdierks A."/>
            <person name="Storesund J.E."/>
            <person name="Kallscheuer N."/>
            <person name="Luecker S."/>
            <person name="Lage O.M."/>
            <person name="Pohl T."/>
            <person name="Merkel B.J."/>
            <person name="Hornburger P."/>
            <person name="Mueller R.-W."/>
            <person name="Bruemmer F."/>
            <person name="Labrenz M."/>
            <person name="Spormann A.M."/>
            <person name="Op den Camp H."/>
            <person name="Overmann J."/>
            <person name="Amann R."/>
            <person name="Jetten M.S.M."/>
            <person name="Mascher T."/>
            <person name="Medema M.H."/>
            <person name="Devos D.P."/>
            <person name="Kaster A.-K."/>
            <person name="Ovreas L."/>
            <person name="Rohde M."/>
            <person name="Galperin M.Y."/>
            <person name="Jogler C."/>
        </authorList>
    </citation>
    <scope>NUCLEOTIDE SEQUENCE [LARGE SCALE GENOMIC DNA]</scope>
    <source>
        <strain evidence="7 8">Pan216</strain>
    </source>
</reference>
<dbReference type="OrthoDB" id="9812068at2"/>
<dbReference type="InterPro" id="IPR036034">
    <property type="entry name" value="PDZ_sf"/>
</dbReference>
<feature type="domain" description="PDZ" evidence="6">
    <location>
        <begin position="480"/>
        <end position="550"/>
    </location>
</feature>
<dbReference type="GO" id="GO:0030288">
    <property type="term" value="C:outer membrane-bounded periplasmic space"/>
    <property type="evidence" value="ECO:0007669"/>
    <property type="project" value="TreeGrafter"/>
</dbReference>
<organism evidence="7 8">
    <name type="scientific">Kolteria novifilia</name>
    <dbReference type="NCBI Taxonomy" id="2527975"/>
    <lineage>
        <taxon>Bacteria</taxon>
        <taxon>Pseudomonadati</taxon>
        <taxon>Planctomycetota</taxon>
        <taxon>Planctomycetia</taxon>
        <taxon>Kolteriales</taxon>
        <taxon>Kolteriaceae</taxon>
        <taxon>Kolteria</taxon>
    </lineage>
</organism>
<sequence>MSPLVLSAWLLTIPQMTTAESSWLEMPRVWAVVVAIEEYEDQRIPGRRFARRDGAELYDVITSPSIVGASPDHAWLLTDRPDAKRGALLATASNLRGVLRTISRQSGPHDILLLSFKVSGIPSGSEFRWLLHGTDFSRLSETTIRSSELKDLIEHVRCHDVLTLADVCFAMPARVLERQAALADANWPGLFKGLLGPRRFVFSANEAHDPCPVSTDHREGLFAHTVIEGLSGKADTAGEEPDGWITAAELWDYLAKQLPVAAQETVGTDANAIPVLFGGEQPPYVRIARHTEVWPQRRKQLGDLLEAHQAGRIDAETYADGVRLLRMMPRFDEDRELRRDYERFLAGELKGKDLSDQRLALIRRRHYSPNDALQFATDVLEARNRIEDDYVRPDVANWALEVGIRGLLRSAGEEVPTSIEKRLAQRDQLSEDDWFDLLMQTRLYLGTRDDLPGRTALDLLLARMLESLDPFSRYLTREDLQELRRKNEGHFAGIGVLLGEDEKNHQLRVVTPVLGGPAFRAGLRAGDRIAAIDGRKVAEIPYEQALDLLEGRKGSTVTISVLQEGEAEPKSMTIERGPVQIESVVGLQRRPDHSWDYWLDKKDGIGYVRLTRFANDTPQQLRRVLSNLRRHGLRALVLDLRFNPGGLLESATEVADLFLDDGLIVDIRSRTGRSRSIEAHRFGTYRDLALVVMINRESASGSEIVSAALADHQRAKLVGERSFGKGSVQEFRDLERGGGLKLTTATFHRPNGANLHRFPEMGQEETWGVRPEPALELPLYREDVAQLEDMLEDQKIIRRKPNIVNHLENDSQLRRALRAARVSSR</sequence>